<keyword evidence="3" id="KW-1185">Reference proteome</keyword>
<comment type="caution">
    <text evidence="2">The sequence shown here is derived from an EMBL/GenBank/DDBJ whole genome shotgun (WGS) entry which is preliminary data.</text>
</comment>
<evidence type="ECO:0000313" key="3">
    <source>
        <dbReference type="Proteomes" id="UP000821846"/>
    </source>
</evidence>
<accession>A0ABX2GVC7</accession>
<dbReference type="Proteomes" id="UP000821846">
    <property type="component" value="Unassembled WGS sequence"/>
</dbReference>
<keyword evidence="1" id="KW-0732">Signal</keyword>
<evidence type="ECO:0000256" key="1">
    <source>
        <dbReference type="SAM" id="SignalP"/>
    </source>
</evidence>
<organism evidence="2 3">
    <name type="scientific">Faecalicatena fissicatena</name>
    <dbReference type="NCBI Taxonomy" id="290055"/>
    <lineage>
        <taxon>Bacteria</taxon>
        <taxon>Bacillati</taxon>
        <taxon>Bacillota</taxon>
        <taxon>Clostridia</taxon>
        <taxon>Lachnospirales</taxon>
        <taxon>Lachnospiraceae</taxon>
        <taxon>Faecalicatena</taxon>
    </lineage>
</organism>
<name>A0ABX2GVC7_9FIRM</name>
<evidence type="ECO:0008006" key="4">
    <source>
        <dbReference type="Google" id="ProtNLM"/>
    </source>
</evidence>
<dbReference type="Gene3D" id="2.160.20.110">
    <property type="match status" value="1"/>
</dbReference>
<evidence type="ECO:0000313" key="2">
    <source>
        <dbReference type="EMBL" id="NSG29563.1"/>
    </source>
</evidence>
<reference evidence="2 3" key="1">
    <citation type="journal article" date="2020" name="Cell Host Microbe">
        <title>Functional and Genomic Variation between Human-Derived Isolates of Lachnospiraceae Reveals Inter- and Intra-Species Diversity.</title>
        <authorList>
            <person name="Sorbara M.T."/>
            <person name="Littmann E.R."/>
            <person name="Fontana E."/>
            <person name="Moody T.U."/>
            <person name="Kohout C.E."/>
            <person name="Gjonbalaj M."/>
            <person name="Eaton V."/>
            <person name="Seok R."/>
            <person name="Leiner I.M."/>
            <person name="Pamer E.G."/>
        </authorList>
    </citation>
    <scope>NUCLEOTIDE SEQUENCE [LARGE SCALE GENOMIC DNA]</scope>
    <source>
        <strain evidence="2 3">MSK.14.16</strain>
    </source>
</reference>
<feature type="signal peptide" evidence="1">
    <location>
        <begin position="1"/>
        <end position="25"/>
    </location>
</feature>
<gene>
    <name evidence="2" type="ORF">HFM93_04560</name>
</gene>
<sequence length="137" mass="14919">MKKQLLSFMLTLCLVMSLVPATALAEENGQESKTVITAVDELLQFAKDVNAGKYDNRTNAVVSLEADLDLTGVEWTPIGCTNDEGDVEHYFSGKFYGNGHSISNIDYASMYGKEDIGGLFGFLGGGGNFRTDAQREY</sequence>
<protein>
    <recommendedName>
        <fullName evidence="4">Bacterial toxin 44 domain-containing protein</fullName>
    </recommendedName>
</protein>
<dbReference type="RefSeq" id="WP_173882145.1">
    <property type="nucleotide sequence ID" value="NZ_JAAWUY010000011.1"/>
</dbReference>
<feature type="chain" id="PRO_5047544521" description="Bacterial toxin 44 domain-containing protein" evidence="1">
    <location>
        <begin position="26"/>
        <end position="137"/>
    </location>
</feature>
<proteinExistence type="predicted"/>
<dbReference type="EMBL" id="JAAWUZ010000010">
    <property type="protein sequence ID" value="NSG29563.1"/>
    <property type="molecule type" value="Genomic_DNA"/>
</dbReference>